<gene>
    <name evidence="3" type="ORF">GCM10010238_13090</name>
</gene>
<dbReference type="Proteomes" id="UP000653493">
    <property type="component" value="Unassembled WGS sequence"/>
</dbReference>
<dbReference type="SUPFAM" id="SSF48371">
    <property type="entry name" value="ARM repeat"/>
    <property type="match status" value="1"/>
</dbReference>
<evidence type="ECO:0000256" key="1">
    <source>
        <dbReference type="SAM" id="MobiDB-lite"/>
    </source>
</evidence>
<proteinExistence type="predicted"/>
<evidence type="ECO:0000313" key="3">
    <source>
        <dbReference type="EMBL" id="GGS26116.1"/>
    </source>
</evidence>
<feature type="domain" description="Cysteine-rich CPCC" evidence="2">
    <location>
        <begin position="2"/>
        <end position="61"/>
    </location>
</feature>
<protein>
    <recommendedName>
        <fullName evidence="2">Cysteine-rich CPCC domain-containing protein</fullName>
    </recommendedName>
</protein>
<dbReference type="InterPro" id="IPR016024">
    <property type="entry name" value="ARM-type_fold"/>
</dbReference>
<organism evidence="3 4">
    <name type="scientific">Streptomyces griseoviridis</name>
    <dbReference type="NCBI Taxonomy" id="45398"/>
    <lineage>
        <taxon>Bacteria</taxon>
        <taxon>Bacillati</taxon>
        <taxon>Actinomycetota</taxon>
        <taxon>Actinomycetes</taxon>
        <taxon>Kitasatosporales</taxon>
        <taxon>Streptomycetaceae</taxon>
        <taxon>Streptomyces</taxon>
    </lineage>
</organism>
<dbReference type="Pfam" id="PF13646">
    <property type="entry name" value="HEAT_2"/>
    <property type="match status" value="1"/>
</dbReference>
<comment type="caution">
    <text evidence="3">The sequence shown here is derived from an EMBL/GenBank/DDBJ whole genome shotgun (WGS) entry which is preliminary data.</text>
</comment>
<dbReference type="InterPro" id="IPR011989">
    <property type="entry name" value="ARM-like"/>
</dbReference>
<dbReference type="AlphaFoldDB" id="A0A918LAF3"/>
<accession>A0A918LAF3</accession>
<reference evidence="3" key="2">
    <citation type="submission" date="2020-09" db="EMBL/GenBank/DDBJ databases">
        <authorList>
            <person name="Sun Q."/>
            <person name="Ohkuma M."/>
        </authorList>
    </citation>
    <scope>NUCLEOTIDE SEQUENCE</scope>
    <source>
        <strain evidence="3">JCM 4234</strain>
    </source>
</reference>
<dbReference type="EMBL" id="BMSL01000002">
    <property type="protein sequence ID" value="GGS26116.1"/>
    <property type="molecule type" value="Genomic_DNA"/>
</dbReference>
<dbReference type="Pfam" id="PF14206">
    <property type="entry name" value="Cys_rich_CPCC"/>
    <property type="match status" value="1"/>
</dbReference>
<dbReference type="InterPro" id="IPR025983">
    <property type="entry name" value="Cys_rich_CPCC"/>
</dbReference>
<dbReference type="Gene3D" id="1.25.10.10">
    <property type="entry name" value="Leucine-rich Repeat Variant"/>
    <property type="match status" value="1"/>
</dbReference>
<reference evidence="3" key="1">
    <citation type="journal article" date="2014" name="Int. J. Syst. Evol. Microbiol.">
        <title>Complete genome sequence of Corynebacterium casei LMG S-19264T (=DSM 44701T), isolated from a smear-ripened cheese.</title>
        <authorList>
            <consortium name="US DOE Joint Genome Institute (JGI-PGF)"/>
            <person name="Walter F."/>
            <person name="Albersmeier A."/>
            <person name="Kalinowski J."/>
            <person name="Ruckert C."/>
        </authorList>
    </citation>
    <scope>NUCLEOTIDE SEQUENCE</scope>
    <source>
        <strain evidence="3">JCM 4234</strain>
    </source>
</reference>
<evidence type="ECO:0000313" key="4">
    <source>
        <dbReference type="Proteomes" id="UP000653493"/>
    </source>
</evidence>
<feature type="region of interest" description="Disordered" evidence="1">
    <location>
        <begin position="225"/>
        <end position="249"/>
    </location>
</feature>
<sequence length="259" mass="28226">MPGSYAICPVCFWEDDAIQFRWPTMNGGANKVCLIEAQRNHQDFGACDQHGRRFARPPAADQPLAPTWRPIDVTRDFFEVWGVEDWAPVAVGPLHALLVAAHLLAPQPAGVMTSGFKRLVQQLNGEAGESYDARAELIGIGSDAIPTIVDGLPYLSGFGQLTAIEVFEEVGDPRCGPALIGLLKSDNPTVREWAAMALASLDIDGAVEPLRRAYRACLQRATPPDWTEPRGIPLGPDETRRPHPCSPTAHRMCTSHRCG</sequence>
<name>A0A918LAF3_STRGD</name>
<evidence type="ECO:0000259" key="2">
    <source>
        <dbReference type="Pfam" id="PF14206"/>
    </source>
</evidence>
<keyword evidence="4" id="KW-1185">Reference proteome</keyword>